<evidence type="ECO:0000313" key="2">
    <source>
        <dbReference type="Proteomes" id="UP000886841"/>
    </source>
</evidence>
<reference evidence="1" key="2">
    <citation type="journal article" date="2021" name="PeerJ">
        <title>Extensive microbial diversity within the chicken gut microbiome revealed by metagenomics and culture.</title>
        <authorList>
            <person name="Gilroy R."/>
            <person name="Ravi A."/>
            <person name="Getino M."/>
            <person name="Pursley I."/>
            <person name="Horton D.L."/>
            <person name="Alikhan N.F."/>
            <person name="Baker D."/>
            <person name="Gharbi K."/>
            <person name="Hall N."/>
            <person name="Watson M."/>
            <person name="Adriaenssens E.M."/>
            <person name="Foster-Nyarko E."/>
            <person name="Jarju S."/>
            <person name="Secka A."/>
            <person name="Antonio M."/>
            <person name="Oren A."/>
            <person name="Chaudhuri R.R."/>
            <person name="La Ragione R."/>
            <person name="Hildebrand F."/>
            <person name="Pallen M.J."/>
        </authorList>
    </citation>
    <scope>NUCLEOTIDE SEQUENCE</scope>
    <source>
        <strain evidence="1">ChiSxjej1B13-7041</strain>
    </source>
</reference>
<proteinExistence type="predicted"/>
<name>A0A9D1EI62_9FIRM</name>
<protein>
    <submittedName>
        <fullName evidence="1">Uncharacterized protein</fullName>
    </submittedName>
</protein>
<organism evidence="1 2">
    <name type="scientific">Candidatus Egerieimonas intestinavium</name>
    <dbReference type="NCBI Taxonomy" id="2840777"/>
    <lineage>
        <taxon>Bacteria</taxon>
        <taxon>Bacillati</taxon>
        <taxon>Bacillota</taxon>
        <taxon>Clostridia</taxon>
        <taxon>Lachnospirales</taxon>
        <taxon>Lachnospiraceae</taxon>
        <taxon>Lachnospiraceae incertae sedis</taxon>
        <taxon>Candidatus Egerieimonas</taxon>
    </lineage>
</organism>
<accession>A0A9D1EI62</accession>
<dbReference type="EMBL" id="DVHU01000017">
    <property type="protein sequence ID" value="HIR92181.1"/>
    <property type="molecule type" value="Genomic_DNA"/>
</dbReference>
<dbReference type="AlphaFoldDB" id="A0A9D1EI62"/>
<gene>
    <name evidence="1" type="ORF">IAB98_02010</name>
</gene>
<comment type="caution">
    <text evidence="1">The sequence shown here is derived from an EMBL/GenBank/DDBJ whole genome shotgun (WGS) entry which is preliminary data.</text>
</comment>
<dbReference type="Proteomes" id="UP000886841">
    <property type="component" value="Unassembled WGS sequence"/>
</dbReference>
<evidence type="ECO:0000313" key="1">
    <source>
        <dbReference type="EMBL" id="HIR92181.1"/>
    </source>
</evidence>
<sequence length="203" mass="22894">MINQRLEVEAYLEGKPADPKGAYRICCLIAKYYLEQGLSPLEVREKIFAWASAQGLHLTCSVNKAIRQAAGDRKPLRGNIPIQISLQDAEEIRRRFDTKNCRLLALALLCCAKCEGDARGEFSVSLQALAQWTGIAAQNISQRHLPELIRYAYVLRVGGGGSFSWDRQVKSRCLRLRLLVPLDSFGPWALEDNDLLALYRQIF</sequence>
<reference evidence="1" key="1">
    <citation type="submission" date="2020-10" db="EMBL/GenBank/DDBJ databases">
        <authorList>
            <person name="Gilroy R."/>
        </authorList>
    </citation>
    <scope>NUCLEOTIDE SEQUENCE</scope>
    <source>
        <strain evidence="1">ChiSxjej1B13-7041</strain>
    </source>
</reference>